<dbReference type="RefSeq" id="WP_285756614.1">
    <property type="nucleotide sequence ID" value="NZ_BSQG01000001.1"/>
</dbReference>
<accession>A0A9W6UGM3</accession>
<evidence type="ECO:0000313" key="4">
    <source>
        <dbReference type="EMBL" id="GLU45722.1"/>
    </source>
</evidence>
<evidence type="ECO:0000256" key="2">
    <source>
        <dbReference type="ARBA" id="ARBA00022801"/>
    </source>
</evidence>
<dbReference type="PANTHER" id="PTHR16222">
    <property type="entry name" value="ADP-RIBOSYLGLYCOHYDROLASE"/>
    <property type="match status" value="1"/>
</dbReference>
<keyword evidence="5" id="KW-1185">Reference proteome</keyword>
<evidence type="ECO:0000313" key="5">
    <source>
        <dbReference type="Proteomes" id="UP001165092"/>
    </source>
</evidence>
<keyword evidence="3" id="KW-0460">Magnesium</keyword>
<dbReference type="SUPFAM" id="SSF101478">
    <property type="entry name" value="ADP-ribosylglycohydrolase"/>
    <property type="match status" value="1"/>
</dbReference>
<dbReference type="InterPro" id="IPR036705">
    <property type="entry name" value="Ribosyl_crysJ1_sf"/>
</dbReference>
<dbReference type="Pfam" id="PF03747">
    <property type="entry name" value="ADP_ribosyl_GH"/>
    <property type="match status" value="1"/>
</dbReference>
<dbReference type="EMBL" id="BSQG01000001">
    <property type="protein sequence ID" value="GLU45722.1"/>
    <property type="molecule type" value="Genomic_DNA"/>
</dbReference>
<proteinExistence type="inferred from homology"/>
<keyword evidence="3" id="KW-0479">Metal-binding</keyword>
<name>A0A9W6UGM3_9ACTN</name>
<feature type="binding site" evidence="3">
    <location>
        <position position="287"/>
    </location>
    <ligand>
        <name>Mg(2+)</name>
        <dbReference type="ChEBI" id="CHEBI:18420"/>
        <label>1</label>
    </ligand>
</feature>
<sequence length="334" mass="34082">MNTARTRDHALAALHGLAIGDALGMPTQLLSRSDIANRFGVIEGFEDGPADHPIAPGLRAGTITDDTEQALLVARLLLEGDGHIDPDRFATELTLWEKEMAAKGSADLLGPSTKSAISAIAEGKSPQETGRTGTTNGAAMRIAPVGVATPHEPLDLLLDRVVEAGLVTHNTGLGIASAAAVAAAVSAGIAGATPQEALDAGQHAAKVGATRGHWIAGGDMAARIGWARTHVIGRGEAEVLDFTYDVVGTSVASQESVVAVFALAQHCVDDPWKAVRLAAALGGDTDTVAAILGAILGACHGTAAFPAEAAATVRDVNGIDFESLTDELLALRAR</sequence>
<reference evidence="4" key="1">
    <citation type="submission" date="2023-02" db="EMBL/GenBank/DDBJ databases">
        <title>Nocardiopsis ansamitocini NBRC 112285.</title>
        <authorList>
            <person name="Ichikawa N."/>
            <person name="Sato H."/>
            <person name="Tonouchi N."/>
        </authorList>
    </citation>
    <scope>NUCLEOTIDE SEQUENCE</scope>
    <source>
        <strain evidence="4">NBRC 112285</strain>
    </source>
</reference>
<gene>
    <name evidence="4" type="primary">draG</name>
    <name evidence="4" type="ORF">Nans01_00730</name>
</gene>
<comment type="caution">
    <text evidence="4">The sequence shown here is derived from an EMBL/GenBank/DDBJ whole genome shotgun (WGS) entry which is preliminary data.</text>
</comment>
<organism evidence="4 5">
    <name type="scientific">Nocardiopsis ansamitocini</name>
    <dbReference type="NCBI Taxonomy" id="1670832"/>
    <lineage>
        <taxon>Bacteria</taxon>
        <taxon>Bacillati</taxon>
        <taxon>Actinomycetota</taxon>
        <taxon>Actinomycetes</taxon>
        <taxon>Streptosporangiales</taxon>
        <taxon>Nocardiopsidaceae</taxon>
        <taxon>Nocardiopsis</taxon>
    </lineage>
</organism>
<dbReference type="AlphaFoldDB" id="A0A9W6UGM3"/>
<dbReference type="InterPro" id="IPR050792">
    <property type="entry name" value="ADP-ribosylglycohydrolase"/>
</dbReference>
<comment type="similarity">
    <text evidence="1">Belongs to the ADP-ribosylglycohydrolase family.</text>
</comment>
<protein>
    <submittedName>
        <fullName evidence="4">ADP-ribosylglycohydrolase</fullName>
    </submittedName>
</protein>
<dbReference type="Gene3D" id="1.10.4080.10">
    <property type="entry name" value="ADP-ribosylation/Crystallin J1"/>
    <property type="match status" value="1"/>
</dbReference>
<feature type="binding site" evidence="3">
    <location>
        <position position="66"/>
    </location>
    <ligand>
        <name>Mg(2+)</name>
        <dbReference type="ChEBI" id="CHEBI:18420"/>
        <label>1</label>
    </ligand>
</feature>
<dbReference type="GO" id="GO:0046872">
    <property type="term" value="F:metal ion binding"/>
    <property type="evidence" value="ECO:0007669"/>
    <property type="project" value="UniProtKB-KW"/>
</dbReference>
<feature type="binding site" evidence="3">
    <location>
        <position position="286"/>
    </location>
    <ligand>
        <name>Mg(2+)</name>
        <dbReference type="ChEBI" id="CHEBI:18420"/>
        <label>1</label>
    </ligand>
</feature>
<dbReference type="PANTHER" id="PTHR16222:SF24">
    <property type="entry name" value="ADP-RIBOSYLHYDROLASE ARH3"/>
    <property type="match status" value="1"/>
</dbReference>
<dbReference type="Proteomes" id="UP001165092">
    <property type="component" value="Unassembled WGS sequence"/>
</dbReference>
<dbReference type="GO" id="GO:0016787">
    <property type="term" value="F:hydrolase activity"/>
    <property type="evidence" value="ECO:0007669"/>
    <property type="project" value="UniProtKB-KW"/>
</dbReference>
<feature type="binding site" evidence="3">
    <location>
        <position position="284"/>
    </location>
    <ligand>
        <name>Mg(2+)</name>
        <dbReference type="ChEBI" id="CHEBI:18420"/>
        <label>1</label>
    </ligand>
</feature>
<keyword evidence="2" id="KW-0378">Hydrolase</keyword>
<feature type="binding site" evidence="3">
    <location>
        <position position="65"/>
    </location>
    <ligand>
        <name>Mg(2+)</name>
        <dbReference type="ChEBI" id="CHEBI:18420"/>
        <label>1</label>
    </ligand>
</feature>
<feature type="binding site" evidence="3">
    <location>
        <position position="64"/>
    </location>
    <ligand>
        <name>Mg(2+)</name>
        <dbReference type="ChEBI" id="CHEBI:18420"/>
        <label>1</label>
    </ligand>
</feature>
<evidence type="ECO:0000256" key="3">
    <source>
        <dbReference type="PIRSR" id="PIRSR605502-1"/>
    </source>
</evidence>
<dbReference type="InterPro" id="IPR005502">
    <property type="entry name" value="Ribosyl_crysJ1"/>
</dbReference>
<comment type="cofactor">
    <cofactor evidence="3">
        <name>Mg(2+)</name>
        <dbReference type="ChEBI" id="CHEBI:18420"/>
    </cofactor>
    <text evidence="3">Binds 2 magnesium ions per subunit.</text>
</comment>
<evidence type="ECO:0000256" key="1">
    <source>
        <dbReference type="ARBA" id="ARBA00010702"/>
    </source>
</evidence>